<keyword evidence="2" id="KW-0472">Membrane</keyword>
<dbReference type="GO" id="GO:0005886">
    <property type="term" value="C:plasma membrane"/>
    <property type="evidence" value="ECO:0007669"/>
    <property type="project" value="TreeGrafter"/>
</dbReference>
<dbReference type="NCBIfam" id="TIGR00792">
    <property type="entry name" value="gph"/>
    <property type="match status" value="1"/>
</dbReference>
<feature type="transmembrane region" description="Helical" evidence="2">
    <location>
        <begin position="118"/>
        <end position="139"/>
    </location>
</feature>
<feature type="transmembrane region" description="Helical" evidence="2">
    <location>
        <begin position="218"/>
        <end position="240"/>
    </location>
</feature>
<dbReference type="AlphaFoldDB" id="A0A0K3A500"/>
<feature type="transmembrane region" description="Helical" evidence="2">
    <location>
        <begin position="331"/>
        <end position="349"/>
    </location>
</feature>
<dbReference type="CDD" id="cd17332">
    <property type="entry name" value="MFS_MelB_like"/>
    <property type="match status" value="1"/>
</dbReference>
<comment type="similarity">
    <text evidence="1">Belongs to the sodium:galactoside symporter (TC 2.A.2) family.</text>
</comment>
<dbReference type="InterPro" id="IPR036259">
    <property type="entry name" value="MFS_trans_sf"/>
</dbReference>
<keyword evidence="2" id="KW-0812">Transmembrane</keyword>
<gene>
    <name evidence="3" type="ORF">XTPLMG728_2918</name>
</gene>
<dbReference type="PANTHER" id="PTHR11328">
    <property type="entry name" value="MAJOR FACILITATOR SUPERFAMILY DOMAIN-CONTAINING PROTEIN"/>
    <property type="match status" value="1"/>
</dbReference>
<dbReference type="InterPro" id="IPR039672">
    <property type="entry name" value="MFS_2"/>
</dbReference>
<dbReference type="InterPro" id="IPR001927">
    <property type="entry name" value="Na/Gal_symport"/>
</dbReference>
<sequence length="487" mass="52590">MPAACDFALAPYPRPPGTVPLNATAVGPVAAGAEQAATPHRLSRLEKFGYGLGDAGGTIVTCLIANFLTFFYTDVFGLTPALVGTLFTVLRIADAVSDPLMGLLADRTRSRWGRFRGWQLWIALPIGIACVLTFSTPQLSYAAKVAYAFASYFLLSLCYTAINVPYCALINGMTSDHREVVSAQSWRFVLCGIAGFLVSVGLPWLVRVLGNGDTAHGYQLGVGLLSGLAVAMFLCCFFAVRERAPVSLLGEASIGEHLRGLLRNDQMRLVLLMSFLLINVFNIRGGGYLYFISYVLGGGAGYTSLFFAMVALATVLGAIVVNALCRRFDPLALYLHTNLALAALGVLQWCMPSGPAQQTLWLGLIFVNCLVLGFALPLHFSIMAFADDYGAWKNRIRSSGINFAFNLFCIKLAWASSALVISYLFVRVGYRAGAEHQTATSLQAITLLETLIPAALHLLLAAVIYRCRLRRPLLAEIGADLAARPVH</sequence>
<dbReference type="Pfam" id="PF13347">
    <property type="entry name" value="MFS_2"/>
    <property type="match status" value="1"/>
</dbReference>
<dbReference type="Gene3D" id="1.20.1250.20">
    <property type="entry name" value="MFS general substrate transporter like domains"/>
    <property type="match status" value="2"/>
</dbReference>
<evidence type="ECO:0000256" key="2">
    <source>
        <dbReference type="SAM" id="Phobius"/>
    </source>
</evidence>
<keyword evidence="2" id="KW-1133">Transmembrane helix</keyword>
<dbReference type="GO" id="GO:0008643">
    <property type="term" value="P:carbohydrate transport"/>
    <property type="evidence" value="ECO:0007669"/>
    <property type="project" value="InterPro"/>
</dbReference>
<dbReference type="Proteomes" id="UP000041247">
    <property type="component" value="Unassembled WGS sequence"/>
</dbReference>
<dbReference type="GO" id="GO:0015293">
    <property type="term" value="F:symporter activity"/>
    <property type="evidence" value="ECO:0007669"/>
    <property type="project" value="InterPro"/>
</dbReference>
<feature type="transmembrane region" description="Helical" evidence="2">
    <location>
        <begin position="403"/>
        <end position="425"/>
    </location>
</feature>
<proteinExistence type="inferred from homology"/>
<feature type="transmembrane region" description="Helical" evidence="2">
    <location>
        <begin position="361"/>
        <end position="382"/>
    </location>
</feature>
<feature type="transmembrane region" description="Helical" evidence="2">
    <location>
        <begin position="145"/>
        <end position="166"/>
    </location>
</feature>
<evidence type="ECO:0000256" key="1">
    <source>
        <dbReference type="ARBA" id="ARBA00009617"/>
    </source>
</evidence>
<name>A0A0K3A500_9XANT</name>
<feature type="transmembrane region" description="Helical" evidence="2">
    <location>
        <begin position="48"/>
        <end position="72"/>
    </location>
</feature>
<dbReference type="EMBL" id="CXOK01000103">
    <property type="protein sequence ID" value="CTP91494.1"/>
    <property type="molecule type" value="Genomic_DNA"/>
</dbReference>
<feature type="transmembrane region" description="Helical" evidence="2">
    <location>
        <begin position="186"/>
        <end position="206"/>
    </location>
</feature>
<feature type="transmembrane region" description="Helical" evidence="2">
    <location>
        <begin position="304"/>
        <end position="324"/>
    </location>
</feature>
<protein>
    <submittedName>
        <fullName evidence="3">Sugar (Glycoside-Pentoside-Hexuronide) transporter</fullName>
    </submittedName>
</protein>
<accession>A0A0K3A500</accession>
<evidence type="ECO:0000313" key="3">
    <source>
        <dbReference type="EMBL" id="CTP91494.1"/>
    </source>
</evidence>
<reference evidence="3 4" key="1">
    <citation type="submission" date="2015-07" db="EMBL/GenBank/DDBJ databases">
        <authorList>
            <person name="Noorani M."/>
        </authorList>
    </citation>
    <scope>NUCLEOTIDE SEQUENCE [LARGE SCALE GENOMIC DNA]</scope>
    <source>
        <strain evidence="3">LMG728</strain>
    </source>
</reference>
<evidence type="ECO:0000313" key="4">
    <source>
        <dbReference type="Proteomes" id="UP000041247"/>
    </source>
</evidence>
<feature type="transmembrane region" description="Helical" evidence="2">
    <location>
        <begin position="445"/>
        <end position="465"/>
    </location>
</feature>
<organism evidence="3 4">
    <name type="scientific">Xanthomonas graminis pv. poae</name>
    <dbReference type="NCBI Taxonomy" id="227946"/>
    <lineage>
        <taxon>Bacteria</taxon>
        <taxon>Pseudomonadati</taxon>
        <taxon>Pseudomonadota</taxon>
        <taxon>Gammaproteobacteria</taxon>
        <taxon>Lysobacterales</taxon>
        <taxon>Lysobacteraceae</taxon>
        <taxon>Xanthomonas</taxon>
        <taxon>Xanthomonas translucens group</taxon>
        <taxon>Xanthomonas graminis</taxon>
    </lineage>
</organism>
<dbReference type="SUPFAM" id="SSF103473">
    <property type="entry name" value="MFS general substrate transporter"/>
    <property type="match status" value="1"/>
</dbReference>
<feature type="transmembrane region" description="Helical" evidence="2">
    <location>
        <begin position="78"/>
        <end position="97"/>
    </location>
</feature>
<feature type="transmembrane region" description="Helical" evidence="2">
    <location>
        <begin position="269"/>
        <end position="292"/>
    </location>
</feature>
<dbReference type="PANTHER" id="PTHR11328:SF24">
    <property type="entry name" value="MAJOR FACILITATOR SUPERFAMILY (MFS) PROFILE DOMAIN-CONTAINING PROTEIN"/>
    <property type="match status" value="1"/>
</dbReference>
<dbReference type="GO" id="GO:0006814">
    <property type="term" value="P:sodium ion transport"/>
    <property type="evidence" value="ECO:0007669"/>
    <property type="project" value="InterPro"/>
</dbReference>